<evidence type="ECO:0000259" key="6">
    <source>
        <dbReference type="PROSITE" id="PS50035"/>
    </source>
</evidence>
<evidence type="ECO:0000256" key="1">
    <source>
        <dbReference type="ARBA" id="ARBA00000798"/>
    </source>
</evidence>
<dbReference type="PANTHER" id="PTHR18896:SF76">
    <property type="entry name" value="PHOSPHOLIPASE"/>
    <property type="match status" value="1"/>
</dbReference>
<feature type="domain" description="PLD phosphodiesterase" evidence="6">
    <location>
        <begin position="550"/>
        <end position="577"/>
    </location>
</feature>
<reference evidence="8" key="1">
    <citation type="journal article" date="2019" name="Int. J. Syst. Evol. Microbiol.">
        <title>The Global Catalogue of Microorganisms (GCM) 10K type strain sequencing project: providing services to taxonomists for standard genome sequencing and annotation.</title>
        <authorList>
            <consortium name="The Broad Institute Genomics Platform"/>
            <consortium name="The Broad Institute Genome Sequencing Center for Infectious Disease"/>
            <person name="Wu L."/>
            <person name="Ma J."/>
        </authorList>
    </citation>
    <scope>NUCLEOTIDE SEQUENCE [LARGE SCALE GENOMIC DNA]</scope>
    <source>
        <strain evidence="8">JCM 18715</strain>
    </source>
</reference>
<dbReference type="PANTHER" id="PTHR18896">
    <property type="entry name" value="PHOSPHOLIPASE D"/>
    <property type="match status" value="1"/>
</dbReference>
<keyword evidence="3" id="KW-0378">Hydrolase</keyword>
<evidence type="ECO:0000256" key="2">
    <source>
        <dbReference type="ARBA" id="ARBA00022737"/>
    </source>
</evidence>
<dbReference type="InterPro" id="IPR015679">
    <property type="entry name" value="PLipase_D_fam"/>
</dbReference>
<keyword evidence="4" id="KW-0443">Lipid metabolism</keyword>
<dbReference type="Proteomes" id="UP001500547">
    <property type="component" value="Unassembled WGS sequence"/>
</dbReference>
<accession>A0ABP9QJ44</accession>
<sequence>MNANLPAQARLALLDDTLCTATGQYFCNERQFALPVSGNKVEIMESGQKALAEVAQAMRKAEKLIFIADWQMAFDVEIEKRGEEGNPGRLWRVFEDIIKTKAVQIRVLLYRSVADSKPGTYDGRVARALNAINKKEYPGKLIVMLQGPTSAQNDSWDYSHHQKFVVVDGRVAFVGGIDLTYGRYETPEYDVVVDPSRFVLNEMYNPCATRVRGMTPDEKALLEQGFAEPYSTTLLEEGCQPRMPWQDVHMKMEGPAAFDVLRNFARRWNMLAKWSARPANLSRESAAQIAMIDDKWLAHHQATGVPSKALADAGGQATVQIVRSVSSAHLRGESYDQNGRFTPPADLAYLKTPSQRPVLESCLKDWQSAHQDNIQNAMLNCIASAENYVYIETQFFISDFGKAGPLKEMRTRAGTFHYYPVDSSKIGNENDGIKNHILDALARRIDEHIQAGTNFHVYLVVPVHPEGAISDGSVWKQHWLALASIHHGSNSLIGRIKRSLSKEGRKPEEWCKYLTVLNMRNYGIAVQYARDPKNYREDFAQEIGRYLITEQIYIHSKLLIVDDAVAIIGSANINDRSLTGNGDTEIAAVVVDNAGIETRDLGNPQYPAITRKFARELRRSLWTKHFGFAINGNNYFRSTARAEKNGHPPKAPLPHPPRETTSESNPVFGRLLGKARWSDVLDKPCSPDTVTAIQAIASHNQKIYGSVFTHLPRDGMKQFTDILDKFSCPYPVAVDAEARIYVREAEWQYEQGVSGLKGNPYLTPEQRVTQQAVLAQKRDAAIATVPKNLSKSSLGVVPPALQPAFMTTQLRDHQRAALQVPMQNYKARYVTYAGNAVHDLEKAQKHLSDNLIGFFVQAPLQWGEGVEVDGSVDHHMSVDIASVDVKLPPSVS</sequence>
<comment type="caution">
    <text evidence="7">The sequence shown here is derived from an EMBL/GenBank/DDBJ whole genome shotgun (WGS) entry which is preliminary data.</text>
</comment>
<keyword evidence="2" id="KW-0677">Repeat</keyword>
<feature type="region of interest" description="Disordered" evidence="5">
    <location>
        <begin position="640"/>
        <end position="666"/>
    </location>
</feature>
<proteinExistence type="predicted"/>
<comment type="catalytic activity">
    <reaction evidence="1">
        <text>a 1,2-diacyl-sn-glycero-3-phosphocholine + H2O = a 1,2-diacyl-sn-glycero-3-phosphate + choline + H(+)</text>
        <dbReference type="Rhea" id="RHEA:14445"/>
        <dbReference type="ChEBI" id="CHEBI:15354"/>
        <dbReference type="ChEBI" id="CHEBI:15377"/>
        <dbReference type="ChEBI" id="CHEBI:15378"/>
        <dbReference type="ChEBI" id="CHEBI:57643"/>
        <dbReference type="ChEBI" id="CHEBI:58608"/>
        <dbReference type="EC" id="3.1.4.4"/>
    </reaction>
</comment>
<evidence type="ECO:0000256" key="5">
    <source>
        <dbReference type="SAM" id="MobiDB-lite"/>
    </source>
</evidence>
<dbReference type="Pfam" id="PF00614">
    <property type="entry name" value="PLDc"/>
    <property type="match status" value="2"/>
</dbReference>
<evidence type="ECO:0000313" key="7">
    <source>
        <dbReference type="EMBL" id="GAA5162788.1"/>
    </source>
</evidence>
<gene>
    <name evidence="7" type="ORF">GCM10025770_13990</name>
</gene>
<dbReference type="SMART" id="SM00155">
    <property type="entry name" value="PLDc"/>
    <property type="match status" value="2"/>
</dbReference>
<evidence type="ECO:0000256" key="4">
    <source>
        <dbReference type="ARBA" id="ARBA00023098"/>
    </source>
</evidence>
<dbReference type="EMBL" id="BAABLD010000007">
    <property type="protein sequence ID" value="GAA5162788.1"/>
    <property type="molecule type" value="Genomic_DNA"/>
</dbReference>
<evidence type="ECO:0000313" key="8">
    <source>
        <dbReference type="Proteomes" id="UP001500547"/>
    </source>
</evidence>
<dbReference type="CDD" id="cd09141">
    <property type="entry name" value="PLDc_vPLD1_2_yPLD_like_2"/>
    <property type="match status" value="1"/>
</dbReference>
<name>A0ABP9QJ44_9RHOO</name>
<evidence type="ECO:0000256" key="3">
    <source>
        <dbReference type="ARBA" id="ARBA00022801"/>
    </source>
</evidence>
<protein>
    <recommendedName>
        <fullName evidence="6">PLD phosphodiesterase domain-containing protein</fullName>
    </recommendedName>
</protein>
<dbReference type="Gene3D" id="3.30.870.10">
    <property type="entry name" value="Endonuclease Chain A"/>
    <property type="match status" value="2"/>
</dbReference>
<keyword evidence="8" id="KW-1185">Reference proteome</keyword>
<dbReference type="RefSeq" id="WP_345532163.1">
    <property type="nucleotide sequence ID" value="NZ_BAABLD010000007.1"/>
</dbReference>
<dbReference type="PROSITE" id="PS50035">
    <property type="entry name" value="PLD"/>
    <property type="match status" value="2"/>
</dbReference>
<organism evidence="7 8">
    <name type="scientific">Viridibacterium curvum</name>
    <dbReference type="NCBI Taxonomy" id="1101404"/>
    <lineage>
        <taxon>Bacteria</taxon>
        <taxon>Pseudomonadati</taxon>
        <taxon>Pseudomonadota</taxon>
        <taxon>Betaproteobacteria</taxon>
        <taxon>Rhodocyclales</taxon>
        <taxon>Rhodocyclaceae</taxon>
        <taxon>Viridibacterium</taxon>
    </lineage>
</organism>
<dbReference type="SUPFAM" id="SSF56024">
    <property type="entry name" value="Phospholipase D/nuclease"/>
    <property type="match status" value="2"/>
</dbReference>
<feature type="domain" description="PLD phosphodiesterase" evidence="6">
    <location>
        <begin position="156"/>
        <end position="183"/>
    </location>
</feature>
<dbReference type="InterPro" id="IPR001736">
    <property type="entry name" value="PLipase_D/transphosphatidylase"/>
</dbReference>